<protein>
    <submittedName>
        <fullName evidence="1">Uncharacterized protein</fullName>
    </submittedName>
</protein>
<evidence type="ECO:0000313" key="2">
    <source>
        <dbReference type="Proteomes" id="UP000220635"/>
    </source>
</evidence>
<name>A0A2A8PVY4_BACCE</name>
<evidence type="ECO:0000313" key="1">
    <source>
        <dbReference type="EMBL" id="PEW01516.1"/>
    </source>
</evidence>
<gene>
    <name evidence="1" type="ORF">CN425_12950</name>
</gene>
<comment type="caution">
    <text evidence="1">The sequence shown here is derived from an EMBL/GenBank/DDBJ whole genome shotgun (WGS) entry which is preliminary data.</text>
</comment>
<sequence>MAVYKVEFSYDSGNSAYVLVETDMTHVQITNHFGNKLTDCAAIGYVREGQSRILALNNVTSITIALLTTAPNAVNIKDFIYYGK</sequence>
<dbReference type="AlphaFoldDB" id="A0A2A8PVY4"/>
<dbReference type="EMBL" id="NTWE01000023">
    <property type="protein sequence ID" value="PEW01516.1"/>
    <property type="molecule type" value="Genomic_DNA"/>
</dbReference>
<accession>A0A2A8PVY4</accession>
<dbReference type="Proteomes" id="UP000220635">
    <property type="component" value="Unassembled WGS sequence"/>
</dbReference>
<proteinExistence type="predicted"/>
<dbReference type="RefSeq" id="WP_098380752.1">
    <property type="nucleotide sequence ID" value="NZ_NTWE01000023.1"/>
</dbReference>
<organism evidence="1 2">
    <name type="scientific">Bacillus cereus</name>
    <dbReference type="NCBI Taxonomy" id="1396"/>
    <lineage>
        <taxon>Bacteria</taxon>
        <taxon>Bacillati</taxon>
        <taxon>Bacillota</taxon>
        <taxon>Bacilli</taxon>
        <taxon>Bacillales</taxon>
        <taxon>Bacillaceae</taxon>
        <taxon>Bacillus</taxon>
        <taxon>Bacillus cereus group</taxon>
    </lineage>
</organism>
<reference evidence="1 2" key="1">
    <citation type="submission" date="2017-09" db="EMBL/GenBank/DDBJ databases">
        <title>Large-scale bioinformatics analysis of Bacillus genomes uncovers conserved roles of natural products in bacterial physiology.</title>
        <authorList>
            <consortium name="Agbiome Team Llc"/>
            <person name="Bleich R.M."/>
            <person name="Grubbs K.J."/>
            <person name="Santa Maria K.C."/>
            <person name="Allen S.E."/>
            <person name="Farag S."/>
            <person name="Shank E.A."/>
            <person name="Bowers A."/>
        </authorList>
    </citation>
    <scope>NUCLEOTIDE SEQUENCE [LARGE SCALE GENOMIC DNA]</scope>
    <source>
        <strain evidence="1 2">AFS010695</strain>
    </source>
</reference>